<feature type="compositionally biased region" description="Basic and acidic residues" evidence="1">
    <location>
        <begin position="252"/>
        <end position="279"/>
    </location>
</feature>
<proteinExistence type="predicted"/>
<keyword evidence="3" id="KW-1185">Reference proteome</keyword>
<dbReference type="KEGG" id="bgok:Pr1d_14210"/>
<feature type="compositionally biased region" description="Gly residues" evidence="1">
    <location>
        <begin position="97"/>
        <end position="134"/>
    </location>
</feature>
<accession>A0A5B9Q540</accession>
<feature type="compositionally biased region" description="Polar residues" evidence="1">
    <location>
        <begin position="284"/>
        <end position="294"/>
    </location>
</feature>
<dbReference type="AlphaFoldDB" id="A0A5B9Q540"/>
<name>A0A5B9Q540_9BACT</name>
<dbReference type="RefSeq" id="WP_168204973.1">
    <property type="nucleotide sequence ID" value="NZ_CP042913.1"/>
</dbReference>
<feature type="region of interest" description="Disordered" evidence="1">
    <location>
        <begin position="249"/>
        <end position="294"/>
    </location>
</feature>
<sequence>MASAQMMKWYLVLAIMVLGTAVSGQHSRADEPAAETAPALDVFDAIDQGVIDAKFIARDSQRGRLFLTNKTDEPVDVLIPDAFAGVPVMHQFGGGGGGGGLGGGGGGQQSVGGGGGGRGGGGRGGGGRGGGGGRFNVAPEKVNTIDVPLLCLDHGLRDPSSNKPYEIRPIEDVVADPAVIEIVAAYANGDLQPAAAQAAVWNVNSNVSWQELAAKLTGTARQVVRDPYFSPAEIKNAMAIVAGAQQATAGQKVERRNWKPVSERNPDGEKDATPEKLDIPETVGPQSDQSADNS</sequence>
<protein>
    <submittedName>
        <fullName evidence="2">Uncharacterized protein</fullName>
    </submittedName>
</protein>
<evidence type="ECO:0000256" key="1">
    <source>
        <dbReference type="SAM" id="MobiDB-lite"/>
    </source>
</evidence>
<gene>
    <name evidence="2" type="ORF">Pr1d_14210</name>
</gene>
<organism evidence="2 3">
    <name type="scientific">Bythopirellula goksoeyrii</name>
    <dbReference type="NCBI Taxonomy" id="1400387"/>
    <lineage>
        <taxon>Bacteria</taxon>
        <taxon>Pseudomonadati</taxon>
        <taxon>Planctomycetota</taxon>
        <taxon>Planctomycetia</taxon>
        <taxon>Pirellulales</taxon>
        <taxon>Lacipirellulaceae</taxon>
        <taxon>Bythopirellula</taxon>
    </lineage>
</organism>
<feature type="region of interest" description="Disordered" evidence="1">
    <location>
        <begin position="97"/>
        <end position="135"/>
    </location>
</feature>
<reference evidence="2 3" key="1">
    <citation type="submission" date="2019-08" db="EMBL/GenBank/DDBJ databases">
        <title>Deep-cultivation of Planctomycetes and their phenomic and genomic characterization uncovers novel biology.</title>
        <authorList>
            <person name="Wiegand S."/>
            <person name="Jogler M."/>
            <person name="Boedeker C."/>
            <person name="Pinto D."/>
            <person name="Vollmers J."/>
            <person name="Rivas-Marin E."/>
            <person name="Kohn T."/>
            <person name="Peeters S.H."/>
            <person name="Heuer A."/>
            <person name="Rast P."/>
            <person name="Oberbeckmann S."/>
            <person name="Bunk B."/>
            <person name="Jeske O."/>
            <person name="Meyerdierks A."/>
            <person name="Storesund J.E."/>
            <person name="Kallscheuer N."/>
            <person name="Luecker S."/>
            <person name="Lage O.M."/>
            <person name="Pohl T."/>
            <person name="Merkel B.J."/>
            <person name="Hornburger P."/>
            <person name="Mueller R.-W."/>
            <person name="Bruemmer F."/>
            <person name="Labrenz M."/>
            <person name="Spormann A.M."/>
            <person name="Op den Camp H."/>
            <person name="Overmann J."/>
            <person name="Amann R."/>
            <person name="Jetten M.S.M."/>
            <person name="Mascher T."/>
            <person name="Medema M.H."/>
            <person name="Devos D.P."/>
            <person name="Kaster A.-K."/>
            <person name="Ovreas L."/>
            <person name="Rohde M."/>
            <person name="Galperin M.Y."/>
            <person name="Jogler C."/>
        </authorList>
    </citation>
    <scope>NUCLEOTIDE SEQUENCE [LARGE SCALE GENOMIC DNA]</scope>
    <source>
        <strain evidence="2 3">Pr1d</strain>
    </source>
</reference>
<dbReference type="Proteomes" id="UP000323917">
    <property type="component" value="Chromosome"/>
</dbReference>
<evidence type="ECO:0000313" key="2">
    <source>
        <dbReference type="EMBL" id="QEG34148.1"/>
    </source>
</evidence>
<evidence type="ECO:0000313" key="3">
    <source>
        <dbReference type="Proteomes" id="UP000323917"/>
    </source>
</evidence>
<dbReference type="EMBL" id="CP042913">
    <property type="protein sequence ID" value="QEG34148.1"/>
    <property type="molecule type" value="Genomic_DNA"/>
</dbReference>